<proteinExistence type="predicted"/>
<protein>
    <recommendedName>
        <fullName evidence="3">DUF659 domain-containing protein</fullName>
    </recommendedName>
</protein>
<comment type="caution">
    <text evidence="1">The sequence shown here is derived from an EMBL/GenBank/DDBJ whole genome shotgun (WGS) entry which is preliminary data.</text>
</comment>
<dbReference type="EMBL" id="JAVRJZ010000021">
    <property type="protein sequence ID" value="KAK2705120.1"/>
    <property type="molecule type" value="Genomic_DNA"/>
</dbReference>
<evidence type="ECO:0000313" key="2">
    <source>
        <dbReference type="Proteomes" id="UP001187531"/>
    </source>
</evidence>
<dbReference type="PANTHER" id="PTHR45749">
    <property type="match status" value="1"/>
</dbReference>
<evidence type="ECO:0008006" key="3">
    <source>
        <dbReference type="Google" id="ProtNLM"/>
    </source>
</evidence>
<organism evidence="1 2">
    <name type="scientific">Artemia franciscana</name>
    <name type="common">Brine shrimp</name>
    <name type="synonym">Artemia sanfranciscana</name>
    <dbReference type="NCBI Taxonomy" id="6661"/>
    <lineage>
        <taxon>Eukaryota</taxon>
        <taxon>Metazoa</taxon>
        <taxon>Ecdysozoa</taxon>
        <taxon>Arthropoda</taxon>
        <taxon>Crustacea</taxon>
        <taxon>Branchiopoda</taxon>
        <taxon>Anostraca</taxon>
        <taxon>Artemiidae</taxon>
        <taxon>Artemia</taxon>
    </lineage>
</organism>
<dbReference type="AlphaFoldDB" id="A0AA88L295"/>
<reference evidence="1" key="1">
    <citation type="submission" date="2023-07" db="EMBL/GenBank/DDBJ databases">
        <title>Chromosome-level genome assembly of Artemia franciscana.</title>
        <authorList>
            <person name="Jo E."/>
        </authorList>
    </citation>
    <scope>NUCLEOTIDE SEQUENCE</scope>
    <source>
        <tissue evidence="1">Whole body</tissue>
    </source>
</reference>
<dbReference type="Proteomes" id="UP001187531">
    <property type="component" value="Unassembled WGS sequence"/>
</dbReference>
<evidence type="ECO:0000313" key="1">
    <source>
        <dbReference type="EMBL" id="KAK2705120.1"/>
    </source>
</evidence>
<keyword evidence="2" id="KW-1185">Reference proteome</keyword>
<gene>
    <name evidence="1" type="ORF">QYM36_017232</name>
</gene>
<dbReference type="PANTHER" id="PTHR45749:SF21">
    <property type="entry name" value="DUF4371 DOMAIN-CONTAINING PROTEIN"/>
    <property type="match status" value="1"/>
</dbReference>
<sequence>MDPELCGFISKSDINSQHAHCNLCKKDIRGSIYNVKRHVKSTFHKQNVQAMKCTVPVDQLVQTPEVQKKQLFDDSVKDADLVENLAIIVDEYTDKSWAKVLVIIAKYVDANYNVREDFLGLVDVHDASSACQKNLIMKCLSDLGIPKQNLMGIGFDNASYEYWVCERTRALLKEEVPNLFILGCISHSLTLCATYAAKKLPGVWKYSFTTL</sequence>
<name>A0AA88L295_ARTSF</name>
<accession>A0AA88L295</accession>